<evidence type="ECO:0000256" key="1">
    <source>
        <dbReference type="SAM" id="Phobius"/>
    </source>
</evidence>
<keyword evidence="1" id="KW-1133">Transmembrane helix</keyword>
<dbReference type="KEGG" id="vg:23463048"/>
<protein>
    <recommendedName>
        <fullName evidence="4">Transmembrane protein</fullName>
    </recommendedName>
</protein>
<dbReference type="GeneID" id="23463048"/>
<dbReference type="Proteomes" id="UP000202511">
    <property type="component" value="Segment"/>
</dbReference>
<reference evidence="2 3" key="1">
    <citation type="journal article" date="2015" name="Parasitol. Res.">
        <title>Viruses in close associations with free-living amoebae.</title>
        <authorList>
            <person name="Scheid P."/>
        </authorList>
    </citation>
    <scope>NUCLEOTIDE SEQUENCE [LARGE SCALE GENOMIC DNA]</scope>
    <source>
        <strain evidence="2">KlaHel</strain>
    </source>
</reference>
<evidence type="ECO:0008006" key="4">
    <source>
        <dbReference type="Google" id="ProtNLM"/>
    </source>
</evidence>
<organism evidence="2 3">
    <name type="scientific">Pandoravirus inopinatum</name>
    <dbReference type="NCBI Taxonomy" id="1605721"/>
    <lineage>
        <taxon>Viruses</taxon>
        <taxon>Pandoravirus</taxon>
    </lineage>
</organism>
<keyword evidence="1" id="KW-0812">Transmembrane</keyword>
<keyword evidence="1" id="KW-0472">Membrane</keyword>
<dbReference type="RefSeq" id="YP_009120366.1">
    <property type="nucleotide sequence ID" value="NC_026440.1"/>
</dbReference>
<accession>A0A0B5JAV6</accession>
<name>A0A0B5JAV6_9VIRU</name>
<sequence length="113" mass="12678">MFDPSRFKNLKRQKENATTKKTNVVVALFFFFLVFLLGFAYPFFSNIVFCASCCWAGPCGRATTKKKKEGDAPQAGRQVGFQNLCGRFFIFFKKKGTPNGGPTARNSVPGRQF</sequence>
<feature type="transmembrane region" description="Helical" evidence="1">
    <location>
        <begin position="21"/>
        <end position="44"/>
    </location>
</feature>
<dbReference type="EMBL" id="KP136319">
    <property type="protein sequence ID" value="AJF98131.1"/>
    <property type="molecule type" value="Genomic_DNA"/>
</dbReference>
<evidence type="ECO:0000313" key="3">
    <source>
        <dbReference type="Proteomes" id="UP000202511"/>
    </source>
</evidence>
<evidence type="ECO:0000313" key="2">
    <source>
        <dbReference type="EMBL" id="AJF98131.1"/>
    </source>
</evidence>
<proteinExistence type="predicted"/>